<reference evidence="3" key="1">
    <citation type="journal article" date="2019" name="Gigascience">
        <title>De novo genome assembly of the endangered Acer yangbiense, a plant species with extremely small populations endemic to Yunnan Province, China.</title>
        <authorList>
            <person name="Yang J."/>
            <person name="Wariss H.M."/>
            <person name="Tao L."/>
            <person name="Zhang R."/>
            <person name="Yun Q."/>
            <person name="Hollingsworth P."/>
            <person name="Dao Z."/>
            <person name="Luo G."/>
            <person name="Guo H."/>
            <person name="Ma Y."/>
            <person name="Sun W."/>
        </authorList>
    </citation>
    <scope>NUCLEOTIDE SEQUENCE [LARGE SCALE GENOMIC DNA]</scope>
    <source>
        <strain evidence="3">cv. br00</strain>
    </source>
</reference>
<dbReference type="SMART" id="SM00239">
    <property type="entry name" value="C2"/>
    <property type="match status" value="1"/>
</dbReference>
<protein>
    <recommendedName>
        <fullName evidence="1">C2 domain-containing protein</fullName>
    </recommendedName>
</protein>
<dbReference type="AlphaFoldDB" id="A0A5N5KBF8"/>
<gene>
    <name evidence="2" type="ORF">DKX38_020902</name>
</gene>
<dbReference type="InterPro" id="IPR000008">
    <property type="entry name" value="C2_dom"/>
</dbReference>
<evidence type="ECO:0000313" key="3">
    <source>
        <dbReference type="Proteomes" id="UP000326939"/>
    </source>
</evidence>
<accession>A0A5N5KBF8</accession>
<dbReference type="Proteomes" id="UP000326939">
    <property type="component" value="Chromosome 14"/>
</dbReference>
<feature type="domain" description="C2" evidence="1">
    <location>
        <begin position="1"/>
        <end position="112"/>
    </location>
</feature>
<evidence type="ECO:0000259" key="1">
    <source>
        <dbReference type="PROSITE" id="PS50004"/>
    </source>
</evidence>
<keyword evidence="3" id="KW-1185">Reference proteome</keyword>
<evidence type="ECO:0000313" key="2">
    <source>
        <dbReference type="EMBL" id="KAB5527055.1"/>
    </source>
</evidence>
<name>A0A5N5KBF8_9ROSI</name>
<dbReference type="InterPro" id="IPR035892">
    <property type="entry name" value="C2_domain_sf"/>
</dbReference>
<dbReference type="InterPro" id="IPR044750">
    <property type="entry name" value="C2_SRC2/BAP"/>
</dbReference>
<dbReference type="PANTHER" id="PTHR32246">
    <property type="entry name" value="INGRESSION PROTEIN FIC1"/>
    <property type="match status" value="1"/>
</dbReference>
<dbReference type="CDD" id="cd04051">
    <property type="entry name" value="C2_SRC2_like"/>
    <property type="match status" value="1"/>
</dbReference>
<dbReference type="PANTHER" id="PTHR32246:SF17">
    <property type="entry name" value="BON1-ASSOCIATED PROTEIN 2"/>
    <property type="match status" value="1"/>
</dbReference>
<proteinExistence type="predicted"/>
<comment type="caution">
    <text evidence="2">The sequence shown here is derived from an EMBL/GenBank/DDBJ whole genome shotgun (WGS) entry which is preliminary data.</text>
</comment>
<dbReference type="SUPFAM" id="SSF49562">
    <property type="entry name" value="C2 domain (Calcium/lipid-binding domain, CaLB)"/>
    <property type="match status" value="1"/>
</dbReference>
<dbReference type="PROSITE" id="PS50004">
    <property type="entry name" value="C2"/>
    <property type="match status" value="1"/>
</dbReference>
<dbReference type="Pfam" id="PF00168">
    <property type="entry name" value="C2"/>
    <property type="match status" value="1"/>
</dbReference>
<organism evidence="2 3">
    <name type="scientific">Salix brachista</name>
    <dbReference type="NCBI Taxonomy" id="2182728"/>
    <lineage>
        <taxon>Eukaryota</taxon>
        <taxon>Viridiplantae</taxon>
        <taxon>Streptophyta</taxon>
        <taxon>Embryophyta</taxon>
        <taxon>Tracheophyta</taxon>
        <taxon>Spermatophyta</taxon>
        <taxon>Magnoliopsida</taxon>
        <taxon>eudicotyledons</taxon>
        <taxon>Gunneridae</taxon>
        <taxon>Pentapetalae</taxon>
        <taxon>rosids</taxon>
        <taxon>fabids</taxon>
        <taxon>Malpighiales</taxon>
        <taxon>Salicaceae</taxon>
        <taxon>Saliceae</taxon>
        <taxon>Salix</taxon>
    </lineage>
</organism>
<sequence length="186" mass="20598">MDKQQYCHKASRTVEVTVLSAENLRLDRKSVKKNTYVIVRADPLNSRSTRADFEGGSSPSWNEKLTLDMPFQTRFISLEVKCRTGSGDRVIGTASLPVSDILGDYTPESHLHFLSYRLRDARGERNGIINVSVRVKMPVESVGPPTTKNPVGYGCSSSWQQPTLGVPAGHQKNYYSGVVTGVPVWI</sequence>
<dbReference type="Gene3D" id="2.60.40.150">
    <property type="entry name" value="C2 domain"/>
    <property type="match status" value="1"/>
</dbReference>
<dbReference type="EMBL" id="VDCV01000014">
    <property type="protein sequence ID" value="KAB5527055.1"/>
    <property type="molecule type" value="Genomic_DNA"/>
</dbReference>
<dbReference type="GO" id="GO:0006952">
    <property type="term" value="P:defense response"/>
    <property type="evidence" value="ECO:0007669"/>
    <property type="project" value="InterPro"/>
</dbReference>